<keyword evidence="9" id="KW-0472">Membrane</keyword>
<keyword evidence="6" id="KW-0997">Cell inner membrane</keyword>
<evidence type="ECO:0000256" key="4">
    <source>
        <dbReference type="ARBA" id="ARBA00022475"/>
    </source>
</evidence>
<dbReference type="EMBL" id="JAOVZO020000020">
    <property type="protein sequence ID" value="MDC8015644.1"/>
    <property type="molecule type" value="Genomic_DNA"/>
</dbReference>
<dbReference type="AlphaFoldDB" id="A0A9X4BMS0"/>
<dbReference type="Gene3D" id="2.10.70.20">
    <property type="entry name" value="gspk-gspi-gspj complex like domains"/>
    <property type="match status" value="1"/>
</dbReference>
<sequence length="203" mass="22082">MNARRRGFTLVEVLVATAVFAAMSALAWGGLNAVIRARAALVDEQQAFAQIQRAVGAFERDVQAVVARPVRGNYGEVLPALVGDGDSLEFTRLGYGGPNAARSALERVLYQQDGKKLRRGRYPVLDRAAGTLPVFNDVRDGVRSLRLRYLDPRGRWLDAWPPRDVEPDALPRAVELRVDVEGLGEITRLVETPGRATPGGAAP</sequence>
<keyword evidence="4" id="KW-1003">Cell membrane</keyword>
<dbReference type="SUPFAM" id="SSF54523">
    <property type="entry name" value="Pili subunits"/>
    <property type="match status" value="1"/>
</dbReference>
<dbReference type="Proteomes" id="UP001139971">
    <property type="component" value="Unassembled WGS sequence"/>
</dbReference>
<dbReference type="PROSITE" id="PS00409">
    <property type="entry name" value="PROKAR_NTER_METHYL"/>
    <property type="match status" value="1"/>
</dbReference>
<evidence type="ECO:0000256" key="6">
    <source>
        <dbReference type="ARBA" id="ARBA00022519"/>
    </source>
</evidence>
<accession>A0A9X4BMS0</accession>
<evidence type="ECO:0000256" key="3">
    <source>
        <dbReference type="ARBA" id="ARBA00021539"/>
    </source>
</evidence>
<keyword evidence="5" id="KW-0488">Methylation</keyword>
<dbReference type="RefSeq" id="WP_263541197.1">
    <property type="nucleotide sequence ID" value="NZ_JAOVZO020000020.1"/>
</dbReference>
<evidence type="ECO:0000256" key="8">
    <source>
        <dbReference type="ARBA" id="ARBA00022989"/>
    </source>
</evidence>
<keyword evidence="7" id="KW-0812">Transmembrane</keyword>
<evidence type="ECO:0000256" key="9">
    <source>
        <dbReference type="ARBA" id="ARBA00023136"/>
    </source>
</evidence>
<dbReference type="GO" id="GO:0015627">
    <property type="term" value="C:type II protein secretion system complex"/>
    <property type="evidence" value="ECO:0007669"/>
    <property type="project" value="InterPro"/>
</dbReference>
<dbReference type="Gene3D" id="3.10.610.10">
    <property type="entry name" value="GSPII I/J protein-like"/>
    <property type="match status" value="1"/>
</dbReference>
<dbReference type="InterPro" id="IPR045584">
    <property type="entry name" value="Pilin-like"/>
</dbReference>
<dbReference type="Pfam" id="PF11612">
    <property type="entry name" value="T2SSJ"/>
    <property type="match status" value="1"/>
</dbReference>
<dbReference type="GO" id="GO:0005886">
    <property type="term" value="C:plasma membrane"/>
    <property type="evidence" value="ECO:0007669"/>
    <property type="project" value="UniProtKB-SubCell"/>
</dbReference>
<comment type="caution">
    <text evidence="10">The sequence shown here is derived from an EMBL/GenBank/DDBJ whole genome shotgun (WGS) entry which is preliminary data.</text>
</comment>
<dbReference type="InterPro" id="IPR010055">
    <property type="entry name" value="T2SS_protein-GspJ"/>
</dbReference>
<dbReference type="Pfam" id="PF07963">
    <property type="entry name" value="N_methyl"/>
    <property type="match status" value="1"/>
</dbReference>
<comment type="similarity">
    <text evidence="2">Belongs to the GSP J family.</text>
</comment>
<proteinExistence type="inferred from homology"/>
<evidence type="ECO:0000256" key="5">
    <source>
        <dbReference type="ARBA" id="ARBA00022481"/>
    </source>
</evidence>
<evidence type="ECO:0000313" key="11">
    <source>
        <dbReference type="Proteomes" id="UP001139971"/>
    </source>
</evidence>
<dbReference type="InterPro" id="IPR051621">
    <property type="entry name" value="T2SS_protein_J"/>
</dbReference>
<dbReference type="InterPro" id="IPR012902">
    <property type="entry name" value="N_methyl_site"/>
</dbReference>
<keyword evidence="11" id="KW-1185">Reference proteome</keyword>
<evidence type="ECO:0000256" key="1">
    <source>
        <dbReference type="ARBA" id="ARBA00004377"/>
    </source>
</evidence>
<dbReference type="PANTHER" id="PTHR39583">
    <property type="entry name" value="TYPE II SECRETION SYSTEM PROTEIN J-RELATED"/>
    <property type="match status" value="1"/>
</dbReference>
<dbReference type="NCBIfam" id="TIGR02532">
    <property type="entry name" value="IV_pilin_GFxxxE"/>
    <property type="match status" value="1"/>
</dbReference>
<gene>
    <name evidence="10" type="primary">gspJ</name>
    <name evidence="10" type="ORF">OD750_024215</name>
</gene>
<dbReference type="NCBIfam" id="TIGR01711">
    <property type="entry name" value="gspJ"/>
    <property type="match status" value="1"/>
</dbReference>
<protein>
    <recommendedName>
        <fullName evidence="3">Type II secretion system protein J</fullName>
    </recommendedName>
</protein>
<dbReference type="PANTHER" id="PTHR39583:SF2">
    <property type="entry name" value="TYPE II SECRETION SYSTEM PROTEIN J"/>
    <property type="match status" value="1"/>
</dbReference>
<reference evidence="10" key="1">
    <citation type="submission" date="2023-02" db="EMBL/GenBank/DDBJ databases">
        <title>Tahibacter soli sp. nov. isolated from soil.</title>
        <authorList>
            <person name="Baek J.H."/>
            <person name="Lee J.K."/>
            <person name="Choi D.G."/>
            <person name="Jeon C.O."/>
        </authorList>
    </citation>
    <scope>NUCLEOTIDE SEQUENCE</scope>
    <source>
        <strain evidence="10">BL</strain>
    </source>
</reference>
<keyword evidence="8" id="KW-1133">Transmembrane helix</keyword>
<dbReference type="GO" id="GO:0015628">
    <property type="term" value="P:protein secretion by the type II secretion system"/>
    <property type="evidence" value="ECO:0007669"/>
    <property type="project" value="InterPro"/>
</dbReference>
<comment type="subcellular location">
    <subcellularLocation>
        <location evidence="1">Cell inner membrane</location>
        <topology evidence="1">Single-pass membrane protein</topology>
    </subcellularLocation>
</comment>
<name>A0A9X4BMS0_9GAMM</name>
<evidence type="ECO:0000256" key="2">
    <source>
        <dbReference type="ARBA" id="ARBA00011084"/>
    </source>
</evidence>
<evidence type="ECO:0000313" key="10">
    <source>
        <dbReference type="EMBL" id="MDC8015644.1"/>
    </source>
</evidence>
<evidence type="ECO:0000256" key="7">
    <source>
        <dbReference type="ARBA" id="ARBA00022692"/>
    </source>
</evidence>
<organism evidence="10 11">
    <name type="scientific">Tahibacter soli</name>
    <dbReference type="NCBI Taxonomy" id="2983605"/>
    <lineage>
        <taxon>Bacteria</taxon>
        <taxon>Pseudomonadati</taxon>
        <taxon>Pseudomonadota</taxon>
        <taxon>Gammaproteobacteria</taxon>
        <taxon>Lysobacterales</taxon>
        <taxon>Rhodanobacteraceae</taxon>
        <taxon>Tahibacter</taxon>
    </lineage>
</organism>